<gene>
    <name evidence="14" type="ORF">HMPREF0908_0636</name>
</gene>
<dbReference type="STRING" id="638302.HMPREF0908_0636"/>
<dbReference type="InterPro" id="IPR036890">
    <property type="entry name" value="HATPase_C_sf"/>
</dbReference>
<keyword evidence="4" id="KW-0808">Transferase</keyword>
<evidence type="ECO:0000256" key="1">
    <source>
        <dbReference type="ARBA" id="ARBA00004651"/>
    </source>
</evidence>
<evidence type="ECO:0000256" key="10">
    <source>
        <dbReference type="ARBA" id="ARBA00023012"/>
    </source>
</evidence>
<keyword evidence="7 14" id="KW-0418">Kinase</keyword>
<dbReference type="PANTHER" id="PTHR34220:SF11">
    <property type="entry name" value="SENSOR PROTEIN KINASE HPTS"/>
    <property type="match status" value="1"/>
</dbReference>
<evidence type="ECO:0000313" key="14">
    <source>
        <dbReference type="EMBL" id="EEQ48906.1"/>
    </source>
</evidence>
<dbReference type="Proteomes" id="UP000005309">
    <property type="component" value="Unassembled WGS sequence"/>
</dbReference>
<comment type="caution">
    <text evidence="14">The sequence shown here is derived from an EMBL/GenBank/DDBJ whole genome shotgun (WGS) entry which is preliminary data.</text>
</comment>
<dbReference type="InterPro" id="IPR050640">
    <property type="entry name" value="Bact_2-comp_sensor_kinase"/>
</dbReference>
<feature type="domain" description="HAMP" evidence="13">
    <location>
        <begin position="297"/>
        <end position="349"/>
    </location>
</feature>
<keyword evidence="3" id="KW-0597">Phosphoprotein</keyword>
<evidence type="ECO:0000313" key="15">
    <source>
        <dbReference type="Proteomes" id="UP000005309"/>
    </source>
</evidence>
<dbReference type="OrthoDB" id="9809348at2"/>
<sequence length="576" mass="64192">MRKFQDEVRSALLLYAIVPVLLITVICLLLAAFYWHRNVAAHTEEEVRATGAIFTELTQDYEERAAEIAAVGLDGFHTDENGRSAAMERVYARLNRYGAQPHFFLLDAGRHVLFSTERDVPPYLVPTSMHWGVLSRMEQQEGGVAEFVPNGAQDWDYVVGQAVHRAPAIGDAVSTVDGYAVFVVPVRELGQHLQMGEKVHFAIADRAGRAPFVTMAALRDPAFQKIVPALDGRAGLVSVDGQHYYAASEPLDGGFTIYALLPLGSRIAQFATGGVILLGVFLLMLPLIVISVRRETRDKTRAVGEIVDAFRAVRHGHLDRRLAIRSGNEFEEIGAAYNRMAESLVRLMRENEEEARASVISELRQLESQFNPHFLFNTLENIKFMTKLAPDDAVRMISALSALLRYSIDNRVRQVTLAEDLCHLERYIEIQRLRFGAHFSYQQEAAKGVESCFVPKLLLQPVVENAIHYGADAEGNIEIRSQITMEAEHLHIVIADRGMGMDAETLHRLRTMMAEGENRSVHTGLYNIDRRIRLLYGTGYGVHITCPPSGGTRVEMVLPIRCSGGEENAARADCRG</sequence>
<evidence type="ECO:0000256" key="6">
    <source>
        <dbReference type="ARBA" id="ARBA00022741"/>
    </source>
</evidence>
<keyword evidence="2" id="KW-1003">Cell membrane</keyword>
<dbReference type="PANTHER" id="PTHR34220">
    <property type="entry name" value="SENSOR HISTIDINE KINASE YPDA"/>
    <property type="match status" value="1"/>
</dbReference>
<comment type="subcellular location">
    <subcellularLocation>
        <location evidence="1">Cell membrane</location>
        <topology evidence="1">Multi-pass membrane protein</topology>
    </subcellularLocation>
</comment>
<evidence type="ECO:0000256" key="8">
    <source>
        <dbReference type="ARBA" id="ARBA00022840"/>
    </source>
</evidence>
<dbReference type="EMBL" id="ACLA01000010">
    <property type="protein sequence ID" value="EEQ48906.1"/>
    <property type="molecule type" value="Genomic_DNA"/>
</dbReference>
<dbReference type="Pfam" id="PF00672">
    <property type="entry name" value="HAMP"/>
    <property type="match status" value="1"/>
</dbReference>
<dbReference type="GO" id="GO:0000155">
    <property type="term" value="F:phosphorelay sensor kinase activity"/>
    <property type="evidence" value="ECO:0007669"/>
    <property type="project" value="InterPro"/>
</dbReference>
<dbReference type="SMART" id="SM00304">
    <property type="entry name" value="HAMP"/>
    <property type="match status" value="1"/>
</dbReference>
<reference evidence="14 15" key="1">
    <citation type="submission" date="2009-04" db="EMBL/GenBank/DDBJ databases">
        <authorList>
            <person name="Qin X."/>
            <person name="Bachman B."/>
            <person name="Battles P."/>
            <person name="Bell A."/>
            <person name="Bess C."/>
            <person name="Bickham C."/>
            <person name="Chaboub L."/>
            <person name="Chen D."/>
            <person name="Coyle M."/>
            <person name="Deiros D.R."/>
            <person name="Dinh H."/>
            <person name="Forbes L."/>
            <person name="Fowler G."/>
            <person name="Francisco L."/>
            <person name="Fu Q."/>
            <person name="Gubbala S."/>
            <person name="Hale W."/>
            <person name="Han Y."/>
            <person name="Hemphill L."/>
            <person name="Highlander S.K."/>
            <person name="Hirani K."/>
            <person name="Hogues M."/>
            <person name="Jackson L."/>
            <person name="Jakkamsetti A."/>
            <person name="Javaid M."/>
            <person name="Jiang H."/>
            <person name="Korchina V."/>
            <person name="Kovar C."/>
            <person name="Lara F."/>
            <person name="Lee S."/>
            <person name="Mata R."/>
            <person name="Mathew T."/>
            <person name="Moen C."/>
            <person name="Morales K."/>
            <person name="Munidasa M."/>
            <person name="Nazareth L."/>
            <person name="Ngo R."/>
            <person name="Nguyen L."/>
            <person name="Okwuonu G."/>
            <person name="Ongeri F."/>
            <person name="Patil S."/>
            <person name="Petrosino J."/>
            <person name="Pham C."/>
            <person name="Pham P."/>
            <person name="Pu L.-L."/>
            <person name="Puazo M."/>
            <person name="Raj R."/>
            <person name="Reid J."/>
            <person name="Rouhana J."/>
            <person name="Saada N."/>
            <person name="Shang Y."/>
            <person name="Simmons D."/>
            <person name="Thornton R."/>
            <person name="Warren J."/>
            <person name="Weissenberger G."/>
            <person name="Zhang J."/>
            <person name="Zhang L."/>
            <person name="Zhou C."/>
            <person name="Zhu D."/>
            <person name="Muzny D."/>
            <person name="Worley K."/>
            <person name="Gibbs R."/>
        </authorList>
    </citation>
    <scope>NUCLEOTIDE SEQUENCE [LARGE SCALE GENOMIC DNA]</scope>
    <source>
        <strain evidence="14 15">ATCC 43531</strain>
    </source>
</reference>
<organism evidence="14 15">
    <name type="scientific">Selenomonas flueggei ATCC 43531</name>
    <dbReference type="NCBI Taxonomy" id="638302"/>
    <lineage>
        <taxon>Bacteria</taxon>
        <taxon>Bacillati</taxon>
        <taxon>Bacillota</taxon>
        <taxon>Negativicutes</taxon>
        <taxon>Selenomonadales</taxon>
        <taxon>Selenomonadaceae</taxon>
        <taxon>Selenomonas</taxon>
    </lineage>
</organism>
<keyword evidence="9 12" id="KW-1133">Transmembrane helix</keyword>
<dbReference type="Pfam" id="PF02518">
    <property type="entry name" value="HATPase_c"/>
    <property type="match status" value="1"/>
</dbReference>
<dbReference type="InterPro" id="IPR003660">
    <property type="entry name" value="HAMP_dom"/>
</dbReference>
<keyword evidence="15" id="KW-1185">Reference proteome</keyword>
<feature type="transmembrane region" description="Helical" evidence="12">
    <location>
        <begin position="270"/>
        <end position="292"/>
    </location>
</feature>
<feature type="transmembrane region" description="Helical" evidence="12">
    <location>
        <begin position="12"/>
        <end position="35"/>
    </location>
</feature>
<dbReference type="HOGENOM" id="CLU_020473_6_2_9"/>
<keyword evidence="10" id="KW-0902">Two-component regulatory system</keyword>
<evidence type="ECO:0000256" key="4">
    <source>
        <dbReference type="ARBA" id="ARBA00022679"/>
    </source>
</evidence>
<keyword evidence="6" id="KW-0547">Nucleotide-binding</keyword>
<dbReference type="SUPFAM" id="SSF158472">
    <property type="entry name" value="HAMP domain-like"/>
    <property type="match status" value="1"/>
</dbReference>
<accession>C4V292</accession>
<keyword evidence="11 12" id="KW-0472">Membrane</keyword>
<dbReference type="Gene3D" id="6.10.340.10">
    <property type="match status" value="1"/>
</dbReference>
<dbReference type="InterPro" id="IPR010559">
    <property type="entry name" value="Sig_transdc_His_kin_internal"/>
</dbReference>
<name>C4V292_9FIRM</name>
<dbReference type="InterPro" id="IPR003594">
    <property type="entry name" value="HATPase_dom"/>
</dbReference>
<dbReference type="PROSITE" id="PS50885">
    <property type="entry name" value="HAMP"/>
    <property type="match status" value="1"/>
</dbReference>
<evidence type="ECO:0000256" key="2">
    <source>
        <dbReference type="ARBA" id="ARBA00022475"/>
    </source>
</evidence>
<keyword evidence="5 12" id="KW-0812">Transmembrane</keyword>
<evidence type="ECO:0000256" key="7">
    <source>
        <dbReference type="ARBA" id="ARBA00022777"/>
    </source>
</evidence>
<dbReference type="SUPFAM" id="SSF55874">
    <property type="entry name" value="ATPase domain of HSP90 chaperone/DNA topoisomerase II/histidine kinase"/>
    <property type="match status" value="1"/>
</dbReference>
<dbReference type="GO" id="GO:0005886">
    <property type="term" value="C:plasma membrane"/>
    <property type="evidence" value="ECO:0007669"/>
    <property type="project" value="UniProtKB-SubCell"/>
</dbReference>
<evidence type="ECO:0000256" key="12">
    <source>
        <dbReference type="SAM" id="Phobius"/>
    </source>
</evidence>
<dbReference type="Gene3D" id="3.30.565.10">
    <property type="entry name" value="Histidine kinase-like ATPase, C-terminal domain"/>
    <property type="match status" value="1"/>
</dbReference>
<dbReference type="eggNOG" id="COG2972">
    <property type="taxonomic scope" value="Bacteria"/>
</dbReference>
<dbReference type="GO" id="GO:0005524">
    <property type="term" value="F:ATP binding"/>
    <property type="evidence" value="ECO:0007669"/>
    <property type="project" value="UniProtKB-KW"/>
</dbReference>
<evidence type="ECO:0000256" key="9">
    <source>
        <dbReference type="ARBA" id="ARBA00022989"/>
    </source>
</evidence>
<evidence type="ECO:0000256" key="3">
    <source>
        <dbReference type="ARBA" id="ARBA00022553"/>
    </source>
</evidence>
<evidence type="ECO:0000256" key="11">
    <source>
        <dbReference type="ARBA" id="ARBA00023136"/>
    </source>
</evidence>
<dbReference type="RefSeq" id="WP_006689372.1">
    <property type="nucleotide sequence ID" value="NZ_GG694006.1"/>
</dbReference>
<evidence type="ECO:0000256" key="5">
    <source>
        <dbReference type="ARBA" id="ARBA00022692"/>
    </source>
</evidence>
<evidence type="ECO:0000259" key="13">
    <source>
        <dbReference type="PROSITE" id="PS50885"/>
    </source>
</evidence>
<proteinExistence type="predicted"/>
<protein>
    <submittedName>
        <fullName evidence="14">ATPase/histidine kinase/DNA gyrase B/HSP90 domain protein</fullName>
    </submittedName>
</protein>
<dbReference type="AlphaFoldDB" id="C4V292"/>
<keyword evidence="8" id="KW-0067">ATP-binding</keyword>
<dbReference type="Pfam" id="PF06580">
    <property type="entry name" value="His_kinase"/>
    <property type="match status" value="1"/>
</dbReference>